<sequence length="157" mass="17621">MITKNLSFNTPTSNKVYLKVKNLSQLQAVTSEHITIPDDPPVKDDEPVIIGNNIMPQVEQDPLAGDPLADSESEMSNQNENDKNIEEDKCSTSGFTEVENGKNENVIEVEEVTNINDIEPHGVVKRKEAWKELTKTRPQTAKTKKLLKRPKKIEGLK</sequence>
<feature type="region of interest" description="Disordered" evidence="1">
    <location>
        <begin position="54"/>
        <end position="102"/>
    </location>
</feature>
<evidence type="ECO:0000256" key="1">
    <source>
        <dbReference type="SAM" id="MobiDB-lite"/>
    </source>
</evidence>
<feature type="region of interest" description="Disordered" evidence="1">
    <location>
        <begin position="134"/>
        <end position="157"/>
    </location>
</feature>
<evidence type="ECO:0000313" key="3">
    <source>
        <dbReference type="Proteomes" id="UP001431783"/>
    </source>
</evidence>
<proteinExistence type="predicted"/>
<reference evidence="2 3" key="1">
    <citation type="submission" date="2023-03" db="EMBL/GenBank/DDBJ databases">
        <title>Genome insight into feeding habits of ladybird beetles.</title>
        <authorList>
            <person name="Li H.-S."/>
            <person name="Huang Y.-H."/>
            <person name="Pang H."/>
        </authorList>
    </citation>
    <scope>NUCLEOTIDE SEQUENCE [LARGE SCALE GENOMIC DNA]</scope>
    <source>
        <strain evidence="2">SYSU_2023b</strain>
        <tissue evidence="2">Whole body</tissue>
    </source>
</reference>
<gene>
    <name evidence="2" type="ORF">WA026_009476</name>
</gene>
<feature type="compositionally biased region" description="Basic and acidic residues" evidence="1">
    <location>
        <begin position="80"/>
        <end position="90"/>
    </location>
</feature>
<organism evidence="2 3">
    <name type="scientific">Henosepilachna vigintioctopunctata</name>
    <dbReference type="NCBI Taxonomy" id="420089"/>
    <lineage>
        <taxon>Eukaryota</taxon>
        <taxon>Metazoa</taxon>
        <taxon>Ecdysozoa</taxon>
        <taxon>Arthropoda</taxon>
        <taxon>Hexapoda</taxon>
        <taxon>Insecta</taxon>
        <taxon>Pterygota</taxon>
        <taxon>Neoptera</taxon>
        <taxon>Endopterygota</taxon>
        <taxon>Coleoptera</taxon>
        <taxon>Polyphaga</taxon>
        <taxon>Cucujiformia</taxon>
        <taxon>Coccinelloidea</taxon>
        <taxon>Coccinellidae</taxon>
        <taxon>Epilachninae</taxon>
        <taxon>Epilachnini</taxon>
        <taxon>Henosepilachna</taxon>
    </lineage>
</organism>
<dbReference type="EMBL" id="JARQZJ010000034">
    <property type="protein sequence ID" value="KAK9875680.1"/>
    <property type="molecule type" value="Genomic_DNA"/>
</dbReference>
<keyword evidence="3" id="KW-1185">Reference proteome</keyword>
<name>A0AAW1TZH8_9CUCU</name>
<evidence type="ECO:0000313" key="2">
    <source>
        <dbReference type="EMBL" id="KAK9875680.1"/>
    </source>
</evidence>
<accession>A0AAW1TZH8</accession>
<feature type="compositionally biased region" description="Basic residues" evidence="1">
    <location>
        <begin position="142"/>
        <end position="151"/>
    </location>
</feature>
<protein>
    <submittedName>
        <fullName evidence="2">Uncharacterized protein</fullName>
    </submittedName>
</protein>
<dbReference type="AlphaFoldDB" id="A0AAW1TZH8"/>
<comment type="caution">
    <text evidence="2">The sequence shown here is derived from an EMBL/GenBank/DDBJ whole genome shotgun (WGS) entry which is preliminary data.</text>
</comment>
<dbReference type="Proteomes" id="UP001431783">
    <property type="component" value="Unassembled WGS sequence"/>
</dbReference>